<reference evidence="3 4" key="1">
    <citation type="journal article" date="2011" name="J. Gen. Appl. Microbiol.">
        <title>Draft genome sequencing of the enigmatic basidiomycete Mixia osmundae.</title>
        <authorList>
            <person name="Nishida H."/>
            <person name="Nagatsuka Y."/>
            <person name="Sugiyama J."/>
        </authorList>
    </citation>
    <scope>NUCLEOTIDE SEQUENCE [LARGE SCALE GENOMIC DNA]</scope>
    <source>
        <strain evidence="4">CBS 9802 / IAM 14324 / JCM 22182 / KY 12970</strain>
    </source>
</reference>
<protein>
    <submittedName>
        <fullName evidence="3">Uncharacterized protein</fullName>
    </submittedName>
</protein>
<accession>G7E9R7</accession>
<feature type="region of interest" description="Disordered" evidence="1">
    <location>
        <begin position="684"/>
        <end position="706"/>
    </location>
</feature>
<dbReference type="eggNOG" id="ENOG502SRBH">
    <property type="taxonomic scope" value="Eukaryota"/>
</dbReference>
<keyword evidence="4" id="KW-1185">Reference proteome</keyword>
<keyword evidence="2" id="KW-1133">Transmembrane helix</keyword>
<dbReference type="OrthoDB" id="2110753at2759"/>
<proteinExistence type="predicted"/>
<evidence type="ECO:0000313" key="4">
    <source>
        <dbReference type="Proteomes" id="UP000009131"/>
    </source>
</evidence>
<gene>
    <name evidence="3" type="primary">Mo06082</name>
    <name evidence="3" type="ORF">E5Q_06082</name>
</gene>
<dbReference type="HOGENOM" id="CLU_390823_0_0_1"/>
<comment type="caution">
    <text evidence="3">The sequence shown here is derived from an EMBL/GenBank/DDBJ whole genome shotgun (WGS) entry which is preliminary data.</text>
</comment>
<evidence type="ECO:0000256" key="1">
    <source>
        <dbReference type="SAM" id="MobiDB-lite"/>
    </source>
</evidence>
<dbReference type="EMBL" id="BABT02000220">
    <property type="protein sequence ID" value="GAA99386.1"/>
    <property type="molecule type" value="Genomic_DNA"/>
</dbReference>
<keyword evidence="2" id="KW-0472">Membrane</keyword>
<dbReference type="Proteomes" id="UP000009131">
    <property type="component" value="Unassembled WGS sequence"/>
</dbReference>
<evidence type="ECO:0000313" key="3">
    <source>
        <dbReference type="EMBL" id="GAA99386.1"/>
    </source>
</evidence>
<sequence length="706" mass="79720">MSNIAEDEAVAPLLPSDKAWQSAVKASHLTRRGRVIACIAVAFLLGLVYYVWQPSTPHSATVKQVRSTDLTVIAPWTGAILPDYVKRALDSWALNPGTEVLLLDIDDGEGCADITEWTDVHTHIRQLCITREQKIQRVVEFLCRHWSCQPSVREQVLAQVQEKDKRDDRHIIYKPWLGLIFREHVKTAWWAWADLDVRIGHFDELWPDIPDDVDIVTVSKSDKAGLWMAGQFTAFRLSDKADTLAFDYPPLSSPDTLQSLPTDFVDETSHSVWYLKEDSRWNWLVLRNSFSLDPKVDTHRLTYARGETLAVPQSVSRAQLVDWLDSKSTWPRAYRLYSKESYTLPLNITITGFGPPCYDDPYSPVGLCPHIIDNPISDAESFPMRIGGEYLQLVVPHMRGEDHTSRRLLFLHHYRSKTLDWFPFPSTSEYPHSVFEYTNHFFGIWPEHRTAPQSGWSTIACDRCDPTPGVTCSRCRSPQTSQMRIAGRLCLVYAACAVAASLSSVVTAGDHSFDKRFEQLSRVWTIKATGSVSFTDGNDSFMGFIKDAYVRLVIFSPRRGAPPTVEALGNKRVFTQVRERWLQQGSVGMVAVVDDIQRLEPAPAFMTRKFSVCCRAGWSVHFDLPFLDEGPDIMAQVESTMQWRICKPHHLAPQLQACHASLQPAYVSQVDSSRVKLEFIDDGLVDASKPPPSPQPEAQSGISNAS</sequence>
<dbReference type="InParanoid" id="G7E9R7"/>
<dbReference type="RefSeq" id="XP_014568620.1">
    <property type="nucleotide sequence ID" value="XM_014713134.1"/>
</dbReference>
<organism evidence="3 4">
    <name type="scientific">Mixia osmundae (strain CBS 9802 / IAM 14324 / JCM 22182 / KY 12970)</name>
    <dbReference type="NCBI Taxonomy" id="764103"/>
    <lineage>
        <taxon>Eukaryota</taxon>
        <taxon>Fungi</taxon>
        <taxon>Dikarya</taxon>
        <taxon>Basidiomycota</taxon>
        <taxon>Pucciniomycotina</taxon>
        <taxon>Mixiomycetes</taxon>
        <taxon>Mixiales</taxon>
        <taxon>Mixiaceae</taxon>
        <taxon>Mixia</taxon>
    </lineage>
</organism>
<reference evidence="3 4" key="2">
    <citation type="journal article" date="2012" name="Open Biol.">
        <title>Characteristics of nucleosomes and linker DNA regions on the genome of the basidiomycete Mixia osmundae revealed by mono- and dinucleosome mapping.</title>
        <authorList>
            <person name="Nishida H."/>
            <person name="Kondo S."/>
            <person name="Matsumoto T."/>
            <person name="Suzuki Y."/>
            <person name="Yoshikawa H."/>
            <person name="Taylor T.D."/>
            <person name="Sugiyama J."/>
        </authorList>
    </citation>
    <scope>NUCLEOTIDE SEQUENCE [LARGE SCALE GENOMIC DNA]</scope>
    <source>
        <strain evidence="4">CBS 9802 / IAM 14324 / JCM 22182 / KY 12970</strain>
    </source>
</reference>
<feature type="transmembrane region" description="Helical" evidence="2">
    <location>
        <begin position="35"/>
        <end position="52"/>
    </location>
</feature>
<name>G7E9R7_MIXOS</name>
<keyword evidence="2" id="KW-0812">Transmembrane</keyword>
<dbReference type="AlphaFoldDB" id="G7E9R7"/>
<feature type="compositionally biased region" description="Polar residues" evidence="1">
    <location>
        <begin position="696"/>
        <end position="706"/>
    </location>
</feature>
<evidence type="ECO:0000256" key="2">
    <source>
        <dbReference type="SAM" id="Phobius"/>
    </source>
</evidence>